<feature type="transmembrane region" description="Helical" evidence="2">
    <location>
        <begin position="208"/>
        <end position="231"/>
    </location>
</feature>
<evidence type="ECO:0000256" key="2">
    <source>
        <dbReference type="SAM" id="Phobius"/>
    </source>
</evidence>
<feature type="chain" id="PRO_5036881993" evidence="3">
    <location>
        <begin position="21"/>
        <end position="281"/>
    </location>
</feature>
<evidence type="ECO:0000313" key="5">
    <source>
        <dbReference type="WBParaSite" id="PgR026_g005_t04"/>
    </source>
</evidence>
<dbReference type="AlphaFoldDB" id="A0A915B6I4"/>
<keyword evidence="2" id="KW-0812">Transmembrane</keyword>
<dbReference type="WBParaSite" id="PgR026_g005_t04">
    <property type="protein sequence ID" value="PgR026_g005_t04"/>
    <property type="gene ID" value="PgR026_g005"/>
</dbReference>
<dbReference type="Proteomes" id="UP000887569">
    <property type="component" value="Unplaced"/>
</dbReference>
<sequence length="281" mass="32536">CSSMPTMWLLLLICTRFAVTQYVWQTVEHKLPPGFLPNFGEENSMDCADKRWWIYPEFAPNEVTCLEYSKCFLVLVWMQIGDILPTNLIRSFFYQGNSSDAICALQSVELYNEVKDDANMLKWHLECSDSPSMRRRHHISSRICELELHRRKRGAINLDDIAKLDFQHHHNSRIKNEKRGSENGEDNTAMIPPYQYNRLLPKANATGYLVAGTTLIVAMCFAFIVTLQFCCSRNKITKDTKHNSCLPPPISHHIFKIELERSGHQRDREKAGELDRGNDKE</sequence>
<evidence type="ECO:0000256" key="3">
    <source>
        <dbReference type="SAM" id="SignalP"/>
    </source>
</evidence>
<keyword evidence="3" id="KW-0732">Signal</keyword>
<keyword evidence="4" id="KW-1185">Reference proteome</keyword>
<protein>
    <submittedName>
        <fullName evidence="5">Uncharacterized protein</fullName>
    </submittedName>
</protein>
<name>A0A915B6I4_PARUN</name>
<reference evidence="5" key="1">
    <citation type="submission" date="2022-11" db="UniProtKB">
        <authorList>
            <consortium name="WormBaseParasite"/>
        </authorList>
    </citation>
    <scope>IDENTIFICATION</scope>
</reference>
<evidence type="ECO:0000313" key="4">
    <source>
        <dbReference type="Proteomes" id="UP000887569"/>
    </source>
</evidence>
<keyword evidence="2" id="KW-1133">Transmembrane helix</keyword>
<proteinExistence type="predicted"/>
<accession>A0A915B6I4</accession>
<evidence type="ECO:0000256" key="1">
    <source>
        <dbReference type="SAM" id="MobiDB-lite"/>
    </source>
</evidence>
<feature type="signal peptide" evidence="3">
    <location>
        <begin position="1"/>
        <end position="20"/>
    </location>
</feature>
<organism evidence="4 5">
    <name type="scientific">Parascaris univalens</name>
    <name type="common">Nematode worm</name>
    <dbReference type="NCBI Taxonomy" id="6257"/>
    <lineage>
        <taxon>Eukaryota</taxon>
        <taxon>Metazoa</taxon>
        <taxon>Ecdysozoa</taxon>
        <taxon>Nematoda</taxon>
        <taxon>Chromadorea</taxon>
        <taxon>Rhabditida</taxon>
        <taxon>Spirurina</taxon>
        <taxon>Ascaridomorpha</taxon>
        <taxon>Ascaridoidea</taxon>
        <taxon>Ascarididae</taxon>
        <taxon>Parascaris</taxon>
    </lineage>
</organism>
<keyword evidence="2" id="KW-0472">Membrane</keyword>
<feature type="region of interest" description="Disordered" evidence="1">
    <location>
        <begin position="261"/>
        <end position="281"/>
    </location>
</feature>